<proteinExistence type="predicted"/>
<dbReference type="Gene3D" id="3.40.50.720">
    <property type="entry name" value="NAD(P)-binding Rossmann-like Domain"/>
    <property type="match status" value="1"/>
</dbReference>
<dbReference type="Proteomes" id="UP000013923">
    <property type="component" value="Genome"/>
</dbReference>
<feature type="domain" description="NAD-dependent epimerase/dehydratase" evidence="1">
    <location>
        <begin position="13"/>
        <end position="211"/>
    </location>
</feature>
<evidence type="ECO:0000259" key="1">
    <source>
        <dbReference type="Pfam" id="PF01370"/>
    </source>
</evidence>
<dbReference type="PANTHER" id="PTHR43245:SF13">
    <property type="entry name" value="UDP-D-APIOSE_UDP-D-XYLOSE SYNTHASE 2"/>
    <property type="match status" value="1"/>
</dbReference>
<dbReference type="EMBL" id="AY939844">
    <property type="protein sequence ID" value="AAX44636.1"/>
    <property type="molecule type" value="Genomic_DNA"/>
</dbReference>
<dbReference type="InterPro" id="IPR050177">
    <property type="entry name" value="Lipid_A_modif_metabolic_enz"/>
</dbReference>
<organismHost>
    <name type="scientific">Prochlorococcus</name>
    <dbReference type="NCBI Taxonomy" id="1218"/>
</organismHost>
<reference evidence="2 4" key="3">
    <citation type="journal article" date="2010" name="Environ. Microbiol.">
        <title>Genomic analysis of oceanic cyanobacterial myoviruses compared with T4-like myoviruses from diverse hosts and environments.</title>
        <authorList>
            <person name="Sullivan M.B."/>
            <person name="Huang K.H."/>
            <person name="Ignacio-Espinoza J.C."/>
            <person name="Berlin A.M."/>
            <person name="Kelly L."/>
            <person name="Weigele P.R."/>
            <person name="DeFrancesco A.S."/>
            <person name="Kern S.E."/>
            <person name="Thompson L.R."/>
            <person name="Young S."/>
            <person name="Yandava C."/>
            <person name="Fu R."/>
            <person name="Krastins B."/>
            <person name="Chase M."/>
            <person name="Sarracino D."/>
            <person name="Osburne M.S."/>
            <person name="Henn M.R."/>
            <person name="Chisholm S.W."/>
        </authorList>
    </citation>
    <scope>NUCLEOTIDE SEQUENCE [LARGE SCALE GENOMIC DNA]</scope>
</reference>
<dbReference type="InterPro" id="IPR036291">
    <property type="entry name" value="NAD(P)-bd_dom_sf"/>
</dbReference>
<evidence type="ECO:0000313" key="4">
    <source>
        <dbReference type="Proteomes" id="UP000000991"/>
    </source>
</evidence>
<dbReference type="SUPFAM" id="SSF51735">
    <property type="entry name" value="NAD(P)-binding Rossmann-fold domains"/>
    <property type="match status" value="1"/>
</dbReference>
<evidence type="ECO:0000313" key="2">
    <source>
        <dbReference type="EMBL" id="AAX44636.1"/>
    </source>
</evidence>
<keyword evidence="4" id="KW-1185">Reference proteome</keyword>
<sequence length="292" mass="33465">MSGIKKMSETKRILILGSSGQIGAYLTEYFKKKDYDVREFDIVNGEDQDIRKFESSTLHAAISTADFIFFLAFDVGGSRYLKKYQHTFDFIHNNSRIMVNAFDYIKRYEKPFVFASSQMSNMGHSPYGVLKNVGELYTKSLNGLVVKFWNIYGIEKDMDKSHVITDFIKKGFETGTIDMITDGTEEREFLYAEDCCEALDTVMSKYSEFTSDNDLHITSGNSTSILEIGREIQKLFKGIGKEIEVVPSEEKDVVQKDARNIADPFFRKWWEPKTSLVEGIGKVFNEMKNDKG</sequence>
<dbReference type="EMBL" id="GU071092">
    <property type="protein sequence ID" value="ACY76139.1"/>
    <property type="molecule type" value="Genomic_DNA"/>
</dbReference>
<evidence type="ECO:0000313" key="3">
    <source>
        <dbReference type="EMBL" id="ACY76139.1"/>
    </source>
</evidence>
<dbReference type="Pfam" id="PF01370">
    <property type="entry name" value="Epimerase"/>
    <property type="match status" value="1"/>
</dbReference>
<dbReference type="RefSeq" id="YP_214490.1">
    <property type="nucleotide sequence ID" value="NC_006883.2"/>
</dbReference>
<dbReference type="CDD" id="cd08946">
    <property type="entry name" value="SDR_e"/>
    <property type="match status" value="1"/>
</dbReference>
<dbReference type="InterPro" id="IPR001509">
    <property type="entry name" value="Epimerase_deHydtase"/>
</dbReference>
<protein>
    <submittedName>
        <fullName evidence="2">Nucleotide-sugar epimerase</fullName>
    </submittedName>
</protein>
<reference evidence="3 5" key="2">
    <citation type="submission" date="2009-10" db="EMBL/GenBank/DDBJ databases">
        <title>The Genome Sequence of Prochlorococcus phage P-SSM2.</title>
        <authorList>
            <consortium name="The Broad Institute Genome Sequencing Platform"/>
            <person name="Henn M.R."/>
            <person name="Sullivan M.S."/>
            <person name="Osburne M.S."/>
            <person name="Levin J."/>
            <person name="Malboeuf C."/>
            <person name="Casali M."/>
            <person name="Russ C."/>
            <person name="Lennon N."/>
            <person name="Chapman S.B."/>
            <person name="Erlich R."/>
            <person name="Young S.K."/>
            <person name="Koehrsen M."/>
            <person name="Yandava C."/>
            <person name="Zeng Q."/>
            <person name="Alvarado L."/>
            <person name="Anderson S."/>
            <person name="Berlin A."/>
            <person name="Borenstein D."/>
            <person name="Chen Z."/>
            <person name="Engels R."/>
            <person name="Freedman E."/>
            <person name="Gellesch M."/>
            <person name="Goldberg J."/>
            <person name="Green L."/>
            <person name="Griggs A."/>
            <person name="Gujja S."/>
            <person name="Heilman E.R."/>
            <person name="Heiman D."/>
            <person name="Hepburn T."/>
            <person name="Howarth C."/>
            <person name="Jen D."/>
            <person name="Larson L."/>
            <person name="Lewis B."/>
            <person name="Mehta T."/>
            <person name="Park D."/>
            <person name="Pearson M."/>
            <person name="Richards J."/>
            <person name="Rizzolo K."/>
            <person name="Roberts A."/>
            <person name="Ryan E."/>
            <person name="Saif S."/>
            <person name="Shea T."/>
            <person name="Shenoy N."/>
            <person name="Sisk P."/>
            <person name="Stolte C."/>
            <person name="Sykes S."/>
            <person name="Walk T."/>
            <person name="White J."/>
            <person name="Yu Q."/>
            <person name="Coleman M.L."/>
            <person name="Huang K.H."/>
            <person name="Weigele P.R."/>
            <person name="DeFrancesco A.S."/>
            <person name="Kern S.E."/>
            <person name="Thompson L.R."/>
            <person name="Fu R."/>
            <person name="Hombeck B."/>
            <person name="Chisholm S.W."/>
            <person name="Haas B."/>
            <person name="Nusbaum C."/>
            <person name="Birren B."/>
        </authorList>
    </citation>
    <scope>NUCLEOTIDE SEQUENCE [LARGE SCALE GENOMIC DNA]</scope>
    <source>
        <strain evidence="3">P-SSM2</strain>
    </source>
</reference>
<dbReference type="GeneID" id="3294477"/>
<accession>Q58M96</accession>
<dbReference type="PANTHER" id="PTHR43245">
    <property type="entry name" value="BIFUNCTIONAL POLYMYXIN RESISTANCE PROTEIN ARNA"/>
    <property type="match status" value="1"/>
</dbReference>
<name>Q58M96_BPPRM</name>
<reference evidence="2 4" key="1">
    <citation type="journal article" date="2005" name="PLoS Biol.">
        <title>Three Prochlorococcus cyanophage genomes: signature features and ecological interpretations.</title>
        <authorList>
            <person name="Sullivan M.B."/>
            <person name="Coleman M.L."/>
            <person name="Weigele P."/>
            <person name="Rohwer F."/>
            <person name="Chisholm S.W."/>
        </authorList>
    </citation>
    <scope>NUCLEOTIDE SEQUENCE</scope>
</reference>
<dbReference type="OrthoDB" id="17824at10239"/>
<dbReference type="Proteomes" id="UP000000991">
    <property type="component" value="Segment"/>
</dbReference>
<evidence type="ECO:0000313" key="5">
    <source>
        <dbReference type="Proteomes" id="UP000013923"/>
    </source>
</evidence>
<gene>
    <name evidence="3" type="ORF">PCMG_00263</name>
    <name evidence="2" type="ORF">PSSM2_259</name>
</gene>
<organism evidence="2 4">
    <name type="scientific">Prochlorococcus phage P-SSM2</name>
    <dbReference type="NCBI Taxonomy" id="268746"/>
    <lineage>
        <taxon>Viruses</taxon>
        <taxon>Duplodnaviria</taxon>
        <taxon>Heunggongvirae</taxon>
        <taxon>Uroviricota</taxon>
        <taxon>Caudoviricetes</taxon>
        <taxon>Pantevenvirales</taxon>
        <taxon>Kyanoviridae</taxon>
        <taxon>Salacisavirus</taxon>
        <taxon>Salacisavirus pssm2</taxon>
    </lineage>
</organism>
<dbReference type="KEGG" id="vg:3294477"/>